<evidence type="ECO:0000256" key="3">
    <source>
        <dbReference type="ARBA" id="ARBA00022490"/>
    </source>
</evidence>
<evidence type="ECO:0000256" key="2">
    <source>
        <dbReference type="ARBA" id="ARBA00004496"/>
    </source>
</evidence>
<protein>
    <submittedName>
        <fullName evidence="6">Uncharacterized protein</fullName>
    </submittedName>
</protein>
<sequence length="326" mass="36689">MHHPKCPRSKLYSQLIMYLGPNEREAFEVVVEDGKLLYRKSGVLVNTTEDSKWIFVLSTTRSLYVGQKKKGKFQHSSFLAGAATTAAGRLVAKDGVLKAIWPYSGHYLPTEENFREFISFLEENSVDLADVKRCSVDDDEFPSFKKTDEQPEEADKPTEPTHDEILESSQVELPEVDIVKEVVVENSEDTEAAPKMVNRPSFKWATANGARIGWGRGYPAAPMALALAVSGTTRLISRAWPLSMSIFHQEWCPLQPQTGYRYRLLARAPRSGCHLGFTTWVSRRLPVASSLSRARRSGGHQGINSWGFRRRQCLSHSQNWGSEVMP</sequence>
<name>J3L179_ORYBR</name>
<organism evidence="6">
    <name type="scientific">Oryza brachyantha</name>
    <name type="common">malo sina</name>
    <dbReference type="NCBI Taxonomy" id="4533"/>
    <lineage>
        <taxon>Eukaryota</taxon>
        <taxon>Viridiplantae</taxon>
        <taxon>Streptophyta</taxon>
        <taxon>Embryophyta</taxon>
        <taxon>Tracheophyta</taxon>
        <taxon>Spermatophyta</taxon>
        <taxon>Magnoliopsida</taxon>
        <taxon>Liliopsida</taxon>
        <taxon>Poales</taxon>
        <taxon>Poaceae</taxon>
        <taxon>BOP clade</taxon>
        <taxon>Oryzoideae</taxon>
        <taxon>Oryzeae</taxon>
        <taxon>Oryzinae</taxon>
        <taxon>Oryza</taxon>
    </lineage>
</organism>
<feature type="region of interest" description="Disordered" evidence="5">
    <location>
        <begin position="140"/>
        <end position="162"/>
    </location>
</feature>
<evidence type="ECO:0000256" key="1">
    <source>
        <dbReference type="ARBA" id="ARBA00004123"/>
    </source>
</evidence>
<keyword evidence="3" id="KW-0963">Cytoplasm</keyword>
<dbReference type="HOGENOM" id="CLU_853577_0_0_1"/>
<evidence type="ECO:0000256" key="5">
    <source>
        <dbReference type="SAM" id="MobiDB-lite"/>
    </source>
</evidence>
<dbReference type="PANTHER" id="PTHR31250:SF67">
    <property type="entry name" value="CALMODULIN-BINDING PROTEIN"/>
    <property type="match status" value="1"/>
</dbReference>
<keyword evidence="4" id="KW-0539">Nucleus</keyword>
<dbReference type="InterPro" id="IPR044159">
    <property type="entry name" value="IQM"/>
</dbReference>
<keyword evidence="7" id="KW-1185">Reference proteome</keyword>
<proteinExistence type="predicted"/>
<evidence type="ECO:0000313" key="6">
    <source>
        <dbReference type="EnsemblPlants" id="OB01G29850.1"/>
    </source>
</evidence>
<dbReference type="eggNOG" id="ENOG502QRWH">
    <property type="taxonomic scope" value="Eukaryota"/>
</dbReference>
<dbReference type="Gramene" id="OB01G29850.1">
    <property type="protein sequence ID" value="OB01G29850.1"/>
    <property type="gene ID" value="OB01G29850"/>
</dbReference>
<dbReference type="EnsemblPlants" id="OB01G29850.1">
    <property type="protein sequence ID" value="OB01G29850.1"/>
    <property type="gene ID" value="OB01G29850"/>
</dbReference>
<dbReference type="GO" id="GO:0005634">
    <property type="term" value="C:nucleus"/>
    <property type="evidence" value="ECO:0007669"/>
    <property type="project" value="UniProtKB-SubCell"/>
</dbReference>
<dbReference type="PANTHER" id="PTHR31250">
    <property type="entry name" value="IQ DOMAIN-CONTAINING PROTEIN IQM3"/>
    <property type="match status" value="1"/>
</dbReference>
<reference evidence="6" key="1">
    <citation type="journal article" date="2013" name="Nat. Commun.">
        <title>Whole-genome sequencing of Oryza brachyantha reveals mechanisms underlying Oryza genome evolution.</title>
        <authorList>
            <person name="Chen J."/>
            <person name="Huang Q."/>
            <person name="Gao D."/>
            <person name="Wang J."/>
            <person name="Lang Y."/>
            <person name="Liu T."/>
            <person name="Li B."/>
            <person name="Bai Z."/>
            <person name="Luis Goicoechea J."/>
            <person name="Liang C."/>
            <person name="Chen C."/>
            <person name="Zhang W."/>
            <person name="Sun S."/>
            <person name="Liao Y."/>
            <person name="Zhang X."/>
            <person name="Yang L."/>
            <person name="Song C."/>
            <person name="Wang M."/>
            <person name="Shi J."/>
            <person name="Liu G."/>
            <person name="Liu J."/>
            <person name="Zhou H."/>
            <person name="Zhou W."/>
            <person name="Yu Q."/>
            <person name="An N."/>
            <person name="Chen Y."/>
            <person name="Cai Q."/>
            <person name="Wang B."/>
            <person name="Liu B."/>
            <person name="Min J."/>
            <person name="Huang Y."/>
            <person name="Wu H."/>
            <person name="Li Z."/>
            <person name="Zhang Y."/>
            <person name="Yin Y."/>
            <person name="Song W."/>
            <person name="Jiang J."/>
            <person name="Jackson S.A."/>
            <person name="Wing R.A."/>
            <person name="Wang J."/>
            <person name="Chen M."/>
        </authorList>
    </citation>
    <scope>NUCLEOTIDE SEQUENCE [LARGE SCALE GENOMIC DNA]</scope>
    <source>
        <strain evidence="6">cv. IRGC 101232</strain>
    </source>
</reference>
<dbReference type="Proteomes" id="UP000006038">
    <property type="component" value="Chromosome 1"/>
</dbReference>
<reference evidence="6" key="2">
    <citation type="submission" date="2013-04" db="UniProtKB">
        <authorList>
            <consortium name="EnsemblPlants"/>
        </authorList>
    </citation>
    <scope>IDENTIFICATION</scope>
</reference>
<evidence type="ECO:0000256" key="4">
    <source>
        <dbReference type="ARBA" id="ARBA00023242"/>
    </source>
</evidence>
<dbReference type="AlphaFoldDB" id="J3L179"/>
<comment type="subcellular location">
    <subcellularLocation>
        <location evidence="2">Cytoplasm</location>
    </subcellularLocation>
    <subcellularLocation>
        <location evidence="1">Nucleus</location>
    </subcellularLocation>
</comment>
<accession>J3L179</accession>
<dbReference type="GO" id="GO:0005737">
    <property type="term" value="C:cytoplasm"/>
    <property type="evidence" value="ECO:0007669"/>
    <property type="project" value="UniProtKB-SubCell"/>
</dbReference>
<evidence type="ECO:0000313" key="7">
    <source>
        <dbReference type="Proteomes" id="UP000006038"/>
    </source>
</evidence>